<proteinExistence type="predicted"/>
<evidence type="ECO:0000313" key="1">
    <source>
        <dbReference type="EMBL" id="RNA29955.1"/>
    </source>
</evidence>
<accession>A0A3M7S2W2</accession>
<reference evidence="1 2" key="1">
    <citation type="journal article" date="2018" name="Sci. Rep.">
        <title>Genomic signatures of local adaptation to the degree of environmental predictability in rotifers.</title>
        <authorList>
            <person name="Franch-Gras L."/>
            <person name="Hahn C."/>
            <person name="Garcia-Roger E.M."/>
            <person name="Carmona M.J."/>
            <person name="Serra M."/>
            <person name="Gomez A."/>
        </authorList>
    </citation>
    <scope>NUCLEOTIDE SEQUENCE [LARGE SCALE GENOMIC DNA]</scope>
    <source>
        <strain evidence="1">HYR1</strain>
    </source>
</reference>
<evidence type="ECO:0000313" key="2">
    <source>
        <dbReference type="Proteomes" id="UP000276133"/>
    </source>
</evidence>
<keyword evidence="2" id="KW-1185">Reference proteome</keyword>
<name>A0A3M7S2W2_BRAPC</name>
<dbReference type="Proteomes" id="UP000276133">
    <property type="component" value="Unassembled WGS sequence"/>
</dbReference>
<gene>
    <name evidence="1" type="ORF">BpHYR1_054520</name>
</gene>
<dbReference type="AlphaFoldDB" id="A0A3M7S2W2"/>
<sequence>MKRLVIEILDNTLFQKPLEYDLKIFQILYLSNWSSYLKKRIIYRVYLSECVCYENLIYRLIKSIINVKVTCKGQRNEVYARIILKSQQIKNFIINLLIEFRVPEAAAALNSSKLILPSPFESIVLK</sequence>
<organism evidence="1 2">
    <name type="scientific">Brachionus plicatilis</name>
    <name type="common">Marine rotifer</name>
    <name type="synonym">Brachionus muelleri</name>
    <dbReference type="NCBI Taxonomy" id="10195"/>
    <lineage>
        <taxon>Eukaryota</taxon>
        <taxon>Metazoa</taxon>
        <taxon>Spiralia</taxon>
        <taxon>Gnathifera</taxon>
        <taxon>Rotifera</taxon>
        <taxon>Eurotatoria</taxon>
        <taxon>Monogononta</taxon>
        <taxon>Pseudotrocha</taxon>
        <taxon>Ploima</taxon>
        <taxon>Brachionidae</taxon>
        <taxon>Brachionus</taxon>
    </lineage>
</organism>
<protein>
    <submittedName>
        <fullName evidence="1">Uncharacterized protein</fullName>
    </submittedName>
</protein>
<dbReference type="EMBL" id="REGN01002147">
    <property type="protein sequence ID" value="RNA29955.1"/>
    <property type="molecule type" value="Genomic_DNA"/>
</dbReference>
<comment type="caution">
    <text evidence="1">The sequence shown here is derived from an EMBL/GenBank/DDBJ whole genome shotgun (WGS) entry which is preliminary data.</text>
</comment>